<feature type="domain" description="Peptidase S8/S53" evidence="4">
    <location>
        <begin position="149"/>
        <end position="396"/>
    </location>
</feature>
<accession>A0A6P1P3F1</accession>
<feature type="domain" description="Secretion system C-terminal sorting" evidence="5">
    <location>
        <begin position="811"/>
        <end position="883"/>
    </location>
</feature>
<name>A0A6P1P3F1_9BACT</name>
<evidence type="ECO:0000259" key="4">
    <source>
        <dbReference type="Pfam" id="PF00082"/>
    </source>
</evidence>
<comment type="caution">
    <text evidence="2">Lacks conserved residue(s) required for the propagation of feature annotation.</text>
</comment>
<dbReference type="InterPro" id="IPR034058">
    <property type="entry name" value="TagA/B/C/D_pept_dom"/>
</dbReference>
<feature type="signal peptide" evidence="3">
    <location>
        <begin position="1"/>
        <end position="30"/>
    </location>
</feature>
<dbReference type="SUPFAM" id="SSF52743">
    <property type="entry name" value="Subtilisin-like"/>
    <property type="match status" value="1"/>
</dbReference>
<dbReference type="Pfam" id="PF18962">
    <property type="entry name" value="Por_Secre_tail"/>
    <property type="match status" value="1"/>
</dbReference>
<evidence type="ECO:0000256" key="3">
    <source>
        <dbReference type="SAM" id="SignalP"/>
    </source>
</evidence>
<comment type="similarity">
    <text evidence="1 2">Belongs to the peptidase S8 family.</text>
</comment>
<dbReference type="RefSeq" id="WP_160693645.1">
    <property type="nucleotide sequence ID" value="NZ_CP047897.1"/>
</dbReference>
<dbReference type="PANTHER" id="PTHR43399">
    <property type="entry name" value="SUBTILISIN-RELATED"/>
    <property type="match status" value="1"/>
</dbReference>
<dbReference type="InterPro" id="IPR000209">
    <property type="entry name" value="Peptidase_S8/S53_dom"/>
</dbReference>
<dbReference type="GO" id="GO:0006508">
    <property type="term" value="P:proteolysis"/>
    <property type="evidence" value="ECO:0007669"/>
    <property type="project" value="InterPro"/>
</dbReference>
<dbReference type="Gene3D" id="3.40.50.200">
    <property type="entry name" value="Peptidase S8/S53 domain"/>
    <property type="match status" value="1"/>
</dbReference>
<proteinExistence type="inferred from homology"/>
<dbReference type="NCBIfam" id="TIGR04183">
    <property type="entry name" value="Por_Secre_tail"/>
    <property type="match status" value="1"/>
</dbReference>
<dbReference type="PROSITE" id="PS51257">
    <property type="entry name" value="PROKAR_LIPOPROTEIN"/>
    <property type="match status" value="1"/>
</dbReference>
<dbReference type="InterPro" id="IPR008979">
    <property type="entry name" value="Galactose-bd-like_sf"/>
</dbReference>
<dbReference type="InterPro" id="IPR051048">
    <property type="entry name" value="Peptidase_S8/S53_subtilisin"/>
</dbReference>
<dbReference type="Gene3D" id="2.60.120.380">
    <property type="match status" value="1"/>
</dbReference>
<keyword evidence="3" id="KW-0732">Signal</keyword>
<gene>
    <name evidence="6" type="ORF">GU926_16045</name>
</gene>
<reference evidence="6 7" key="1">
    <citation type="submission" date="2020-01" db="EMBL/GenBank/DDBJ databases">
        <authorList>
            <person name="Kim M."/>
        </authorList>
    </citation>
    <scope>NUCLEOTIDE SEQUENCE [LARGE SCALE GENOMIC DNA]</scope>
    <source>
        <strain evidence="6 7">BT10</strain>
    </source>
</reference>
<dbReference type="Pfam" id="PF00082">
    <property type="entry name" value="Peptidase_S8"/>
    <property type="match status" value="1"/>
</dbReference>
<protein>
    <submittedName>
        <fullName evidence="6">S8 family serine peptidase</fullName>
    </submittedName>
</protein>
<keyword evidence="7" id="KW-1185">Reference proteome</keyword>
<dbReference type="SUPFAM" id="SSF49785">
    <property type="entry name" value="Galactose-binding domain-like"/>
    <property type="match status" value="1"/>
</dbReference>
<organism evidence="6 7">
    <name type="scientific">Nibribacter ruber</name>
    <dbReference type="NCBI Taxonomy" id="2698458"/>
    <lineage>
        <taxon>Bacteria</taxon>
        <taxon>Pseudomonadati</taxon>
        <taxon>Bacteroidota</taxon>
        <taxon>Cytophagia</taxon>
        <taxon>Cytophagales</taxon>
        <taxon>Hymenobacteraceae</taxon>
        <taxon>Nibribacter</taxon>
    </lineage>
</organism>
<dbReference type="KEGG" id="nib:GU926_16045"/>
<dbReference type="InterPro" id="IPR026444">
    <property type="entry name" value="Secre_tail"/>
</dbReference>
<sequence length="885" mass="96175">MRKSYTRFTFLYSVLAFACSFCLAGQPAWAQIPSARTVVNSKLAPALRTGNRSHVHTALRVQVKDAAAFKKWATQYLPAASDPVSTTLPAVYLVKGVTAGDVQKLALCPWVTYVDVPNRRAQEESYLQNADFRVNRVTALHSLFPDIHGKGLTVSVKEQPFDTTDIDFKARVKSSAAFQKTVTPHATAMATLVAGAGNTAEASRGVAWQSSLTSSDFTNLAPDDTEELKRQQVSVQNHSYGVGVENYYGLESQAYDRQSLQMPTLLHVFSSGNSGNKAATEGPYASTSGFANLTGQFKVSKNTLSVGAIDTSGQVSILSSRGPTYDGRIKPEVVAFGEAGTSEAASVVSGIALVVQDAYRKQNNGALPPSELVKAAIINAADDKGAPQVDYAAGFGNADALGAVQAIVERRYASTQVSQGATQSIRLTVPKGMGQVKVTLVWSDKEGTPGTDKALVNDLDLVIKETAANRQWLPWGLSVYAHKDSLQAPARRKADHLNNVEQVTIAQPAAGEYEIQVTGYQLEGGQQSFSVVYEYEKAFTWAYPFKDSHLEAGQTSRLRWFTPVKSGATATLEFRYAGSAEPWQTLKEGVMLDQEAVDVALPDTTALAELRMVIGAATYETGTFMLSPMLALQVGYQCGDEVMFFWPSAPGAEAYQVYVLGNQFMEPLAQTRDTVFAFRKSQYQAVQYAVAPMVQVKLGARSFTKDYTLQPVGCYVTSFLPKYFVSDTVLLDLQISTSYGLAAMYLEKRIDGEFKVMQPIALGSKTDFALQDLAPAAGWNEYRVKLVTQSGATFYSQAEGLFYTPDSFIQVYPNPVLAGQDLQIITNSSDINTIFIYDQVGRLVREYAQDGAIKVIETKGLRPGAYFIKVLSPSGNLTQAKVILL</sequence>
<evidence type="ECO:0000313" key="7">
    <source>
        <dbReference type="Proteomes" id="UP000464214"/>
    </source>
</evidence>
<dbReference type="GO" id="GO:0004252">
    <property type="term" value="F:serine-type endopeptidase activity"/>
    <property type="evidence" value="ECO:0007669"/>
    <property type="project" value="InterPro"/>
</dbReference>
<dbReference type="CDD" id="cd04842">
    <property type="entry name" value="Peptidases_S8_Kp43_protease"/>
    <property type="match status" value="1"/>
</dbReference>
<dbReference type="Proteomes" id="UP000464214">
    <property type="component" value="Chromosome"/>
</dbReference>
<evidence type="ECO:0000259" key="5">
    <source>
        <dbReference type="Pfam" id="PF18962"/>
    </source>
</evidence>
<dbReference type="PANTHER" id="PTHR43399:SF4">
    <property type="entry name" value="CELL WALL-ASSOCIATED PROTEASE"/>
    <property type="match status" value="1"/>
</dbReference>
<dbReference type="EMBL" id="CP047897">
    <property type="protein sequence ID" value="QHL88856.1"/>
    <property type="molecule type" value="Genomic_DNA"/>
</dbReference>
<evidence type="ECO:0000256" key="1">
    <source>
        <dbReference type="ARBA" id="ARBA00011073"/>
    </source>
</evidence>
<feature type="chain" id="PRO_5026718074" evidence="3">
    <location>
        <begin position="31"/>
        <end position="885"/>
    </location>
</feature>
<dbReference type="AlphaFoldDB" id="A0A6P1P3F1"/>
<evidence type="ECO:0000313" key="6">
    <source>
        <dbReference type="EMBL" id="QHL88856.1"/>
    </source>
</evidence>
<evidence type="ECO:0000256" key="2">
    <source>
        <dbReference type="PROSITE-ProRule" id="PRU01240"/>
    </source>
</evidence>
<dbReference type="InterPro" id="IPR036852">
    <property type="entry name" value="Peptidase_S8/S53_dom_sf"/>
</dbReference>
<dbReference type="PROSITE" id="PS51892">
    <property type="entry name" value="SUBTILASE"/>
    <property type="match status" value="1"/>
</dbReference>